<dbReference type="FunFam" id="2.60.120.10:FF:000039">
    <property type="entry name" value="cAMP-dependent protein kinase regulatory subunit"/>
    <property type="match status" value="1"/>
</dbReference>
<feature type="binding site" evidence="10">
    <location>
        <position position="399"/>
    </location>
    <ligand>
        <name>3',5'-cyclic AMP</name>
        <dbReference type="ChEBI" id="CHEBI:58165"/>
        <label>2</label>
    </ligand>
</feature>
<feature type="domain" description="Cyclic nucleotide-binding" evidence="12">
    <location>
        <begin position="332"/>
        <end position="442"/>
    </location>
</feature>
<dbReference type="InterPro" id="IPR018490">
    <property type="entry name" value="cNMP-bd_dom_sf"/>
</dbReference>
<dbReference type="EMBL" id="ML994630">
    <property type="protein sequence ID" value="KAF2186355.1"/>
    <property type="molecule type" value="Genomic_DNA"/>
</dbReference>
<dbReference type="PRINTS" id="PR00103">
    <property type="entry name" value="CAMPKINASE"/>
</dbReference>
<dbReference type="PIRSF" id="PIRSF000548">
    <property type="entry name" value="PK_regulatory"/>
    <property type="match status" value="1"/>
</dbReference>
<feature type="binding site" evidence="10">
    <location>
        <position position="288"/>
    </location>
    <ligand>
        <name>3',5'-cyclic AMP</name>
        <dbReference type="ChEBI" id="CHEBI:58165"/>
        <label>1</label>
    </ligand>
</feature>
<evidence type="ECO:0000256" key="2">
    <source>
        <dbReference type="ARBA" id="ARBA00020355"/>
    </source>
</evidence>
<evidence type="ECO:0000256" key="10">
    <source>
        <dbReference type="PIRSR" id="PIRSR000548-1"/>
    </source>
</evidence>
<organism evidence="13 14">
    <name type="scientific">Zopfia rhizophila CBS 207.26</name>
    <dbReference type="NCBI Taxonomy" id="1314779"/>
    <lineage>
        <taxon>Eukaryota</taxon>
        <taxon>Fungi</taxon>
        <taxon>Dikarya</taxon>
        <taxon>Ascomycota</taxon>
        <taxon>Pezizomycotina</taxon>
        <taxon>Dothideomycetes</taxon>
        <taxon>Dothideomycetes incertae sedis</taxon>
        <taxon>Zopfiaceae</taxon>
        <taxon>Zopfia</taxon>
    </lineage>
</organism>
<dbReference type="PANTHER" id="PTHR11635">
    <property type="entry name" value="CAMP-DEPENDENT PROTEIN KINASE REGULATORY CHAIN"/>
    <property type="match status" value="1"/>
</dbReference>
<dbReference type="InterPro" id="IPR000595">
    <property type="entry name" value="cNMP-bd_dom"/>
</dbReference>
<dbReference type="PANTHER" id="PTHR11635:SF152">
    <property type="entry name" value="CAMP-DEPENDENT PROTEIN KINASE TYPE I REGULATORY SUBUNIT-RELATED"/>
    <property type="match status" value="1"/>
</dbReference>
<dbReference type="Gene3D" id="2.60.120.10">
    <property type="entry name" value="Jelly Rolls"/>
    <property type="match status" value="2"/>
</dbReference>
<keyword evidence="7 9" id="KW-0114">cAMP</keyword>
<evidence type="ECO:0000256" key="3">
    <source>
        <dbReference type="ARBA" id="ARBA00022553"/>
    </source>
</evidence>
<feature type="domain" description="Cyclic nucleotide-binding" evidence="12">
    <location>
        <begin position="201"/>
        <end position="329"/>
    </location>
</feature>
<gene>
    <name evidence="13" type="ORF">K469DRAFT_707017</name>
</gene>
<feature type="region of interest" description="Disordered" evidence="11">
    <location>
        <begin position="49"/>
        <end position="119"/>
    </location>
</feature>
<keyword evidence="4 9" id="KW-0116">cAMP-binding</keyword>
<evidence type="ECO:0000256" key="6">
    <source>
        <dbReference type="ARBA" id="ARBA00022741"/>
    </source>
</evidence>
<dbReference type="GO" id="GO:0030552">
    <property type="term" value="F:cAMP binding"/>
    <property type="evidence" value="ECO:0007669"/>
    <property type="project" value="UniProtKB-KW"/>
</dbReference>
<evidence type="ECO:0000256" key="8">
    <source>
        <dbReference type="ARBA" id="ARBA00025979"/>
    </source>
</evidence>
<dbReference type="OrthoDB" id="417078at2759"/>
<sequence length="461" mass="50192">MSLPPDYSNEISALNREILKAQPSDVLQFCANFFLRRLESQRAEFLLSQQHSSQRGGGMAESTFPGSNPFGTSPSGGLSTSGMHRLEEEEENDAIASPTAASFPRSDMDNTQAHSDTFGNFAGFQASANRSQAPKAQLPSAVGGVDPQSFPSNYNLNRRTSVSAESLNPTSSLHDNWVPPFHQKTSEQQSRLKAAVAGNFLFSHLDDEQSALVLGALQEKPIPTKGIKVIQQGDVGDYFYVVENGNFDIYVNKSGKLEAGPEGLGRKVGSVGPGGSFGELALMYNAPRAATVVSTEQSTLWALDRVTFRRILMDSAFQRRRMYEGFLEEVQLLSSLTPYERSKIADALETRKYPAGTTIIKEGDVGESFFILETGEAEVYKRGNDKPVNRYKKGDYFGELALLNDAPRAASVISTTEVKVATLGKDGFQRLLGPVEGIMRRNDPSKVAALDDGVDPLAKAR</sequence>
<dbReference type="GO" id="GO:0005634">
    <property type="term" value="C:nucleus"/>
    <property type="evidence" value="ECO:0007669"/>
    <property type="project" value="TreeGrafter"/>
</dbReference>
<dbReference type="GO" id="GO:0005952">
    <property type="term" value="C:cAMP-dependent protein kinase complex"/>
    <property type="evidence" value="ECO:0007669"/>
    <property type="project" value="InterPro"/>
</dbReference>
<protein>
    <recommendedName>
        <fullName evidence="2 9">cAMP-dependent protein kinase regulatory subunit</fullName>
    </recommendedName>
</protein>
<keyword evidence="3" id="KW-0597">Phosphoprotein</keyword>
<dbReference type="AlphaFoldDB" id="A0A6A6E5U1"/>
<dbReference type="InterPro" id="IPR003117">
    <property type="entry name" value="cAMP_dep_PK_reg_su_I/II_a/b"/>
</dbReference>
<dbReference type="CDD" id="cd12098">
    <property type="entry name" value="DD_R_ScPKA-like"/>
    <property type="match status" value="1"/>
</dbReference>
<feature type="binding site" evidence="10">
    <location>
        <position position="408"/>
    </location>
    <ligand>
        <name>3',5'-cyclic AMP</name>
        <dbReference type="ChEBI" id="CHEBI:58165"/>
        <label>2</label>
    </ligand>
</feature>
<dbReference type="FunFam" id="2.60.120.10:FF:000118">
    <property type="entry name" value="cAMP-dependent protein kinase regulatory subunit"/>
    <property type="match status" value="1"/>
</dbReference>
<dbReference type="InterPro" id="IPR014710">
    <property type="entry name" value="RmlC-like_jellyroll"/>
</dbReference>
<feature type="compositionally biased region" description="Polar residues" evidence="11">
    <location>
        <begin position="109"/>
        <end position="118"/>
    </location>
</feature>
<proteinExistence type="inferred from homology"/>
<evidence type="ECO:0000256" key="11">
    <source>
        <dbReference type="SAM" id="MobiDB-lite"/>
    </source>
</evidence>
<dbReference type="GO" id="GO:0034236">
    <property type="term" value="F:protein kinase A catalytic subunit binding"/>
    <property type="evidence" value="ECO:0007669"/>
    <property type="project" value="TreeGrafter"/>
</dbReference>
<dbReference type="GO" id="GO:0004862">
    <property type="term" value="F:cAMP-dependent protein kinase inhibitor activity"/>
    <property type="evidence" value="ECO:0007669"/>
    <property type="project" value="TreeGrafter"/>
</dbReference>
<keyword evidence="6 9" id="KW-0547">Nucleotide-binding</keyword>
<dbReference type="Pfam" id="PF02197">
    <property type="entry name" value="RIIa"/>
    <property type="match status" value="1"/>
</dbReference>
<evidence type="ECO:0000256" key="7">
    <source>
        <dbReference type="ARBA" id="ARBA00023149"/>
    </source>
</evidence>
<dbReference type="PROSITE" id="PS00888">
    <property type="entry name" value="CNMP_BINDING_1"/>
    <property type="match status" value="2"/>
</dbReference>
<dbReference type="Pfam" id="PF00027">
    <property type="entry name" value="cNMP_binding"/>
    <property type="match status" value="2"/>
</dbReference>
<dbReference type="Gene3D" id="1.20.890.10">
    <property type="entry name" value="cAMP-dependent protein kinase regulatory subunit, dimerization-anchoring domain"/>
    <property type="match status" value="1"/>
</dbReference>
<evidence type="ECO:0000256" key="1">
    <source>
        <dbReference type="ARBA" id="ARBA00005753"/>
    </source>
</evidence>
<feature type="binding site" evidence="10">
    <location>
        <position position="279"/>
    </location>
    <ligand>
        <name>3',5'-cyclic AMP</name>
        <dbReference type="ChEBI" id="CHEBI:58165"/>
        <label>1</label>
    </ligand>
</feature>
<keyword evidence="5" id="KW-0677">Repeat</keyword>
<evidence type="ECO:0000256" key="4">
    <source>
        <dbReference type="ARBA" id="ARBA00022566"/>
    </source>
</evidence>
<dbReference type="InterPro" id="IPR012198">
    <property type="entry name" value="cAMP_dep_PK_reg_su"/>
</dbReference>
<accession>A0A6A6E5U1</accession>
<evidence type="ECO:0000313" key="14">
    <source>
        <dbReference type="Proteomes" id="UP000800200"/>
    </source>
</evidence>
<name>A0A6A6E5U1_9PEZI</name>
<dbReference type="PROSITE" id="PS00889">
    <property type="entry name" value="CNMP_BINDING_2"/>
    <property type="match status" value="2"/>
</dbReference>
<evidence type="ECO:0000259" key="12">
    <source>
        <dbReference type="PROSITE" id="PS50042"/>
    </source>
</evidence>
<dbReference type="SMART" id="SM00394">
    <property type="entry name" value="RIIa"/>
    <property type="match status" value="1"/>
</dbReference>
<dbReference type="CDD" id="cd00038">
    <property type="entry name" value="CAP_ED"/>
    <property type="match status" value="2"/>
</dbReference>
<evidence type="ECO:0000256" key="9">
    <source>
        <dbReference type="PIRNR" id="PIRNR000548"/>
    </source>
</evidence>
<evidence type="ECO:0000256" key="5">
    <source>
        <dbReference type="ARBA" id="ARBA00022737"/>
    </source>
</evidence>
<comment type="similarity">
    <text evidence="1 9">Belongs to the cAMP-dependent kinase regulatory chain family.</text>
</comment>
<dbReference type="SMART" id="SM00100">
    <property type="entry name" value="cNMP"/>
    <property type="match status" value="2"/>
</dbReference>
<dbReference type="GO" id="GO:0005829">
    <property type="term" value="C:cytosol"/>
    <property type="evidence" value="ECO:0007669"/>
    <property type="project" value="TreeGrafter"/>
</dbReference>
<comment type="subunit">
    <text evidence="8 9">Tetramer, composed of 2 regulatory (R) and 2 catalytic (C) subunits. In the presence of cAMP it dissociates into 2 active monomeric C subunits and an R dimer.</text>
</comment>
<dbReference type="PROSITE" id="PS50042">
    <property type="entry name" value="CNMP_BINDING_3"/>
    <property type="match status" value="2"/>
</dbReference>
<dbReference type="InterPro" id="IPR018488">
    <property type="entry name" value="cNMP-bd_CS"/>
</dbReference>
<dbReference type="GO" id="GO:0009267">
    <property type="term" value="P:cellular response to starvation"/>
    <property type="evidence" value="ECO:0007669"/>
    <property type="project" value="UniProtKB-ARBA"/>
</dbReference>
<dbReference type="SUPFAM" id="SSF51206">
    <property type="entry name" value="cAMP-binding domain-like"/>
    <property type="match status" value="2"/>
</dbReference>
<dbReference type="InterPro" id="IPR050503">
    <property type="entry name" value="cAMP-dep_PK_reg_su-like"/>
</dbReference>
<evidence type="ECO:0000313" key="13">
    <source>
        <dbReference type="EMBL" id="KAF2186355.1"/>
    </source>
</evidence>
<dbReference type="SUPFAM" id="SSF47391">
    <property type="entry name" value="Dimerization-anchoring domain of cAMP-dependent PK regulatory subunit"/>
    <property type="match status" value="1"/>
</dbReference>
<reference evidence="13" key="1">
    <citation type="journal article" date="2020" name="Stud. Mycol.">
        <title>101 Dothideomycetes genomes: a test case for predicting lifestyles and emergence of pathogens.</title>
        <authorList>
            <person name="Haridas S."/>
            <person name="Albert R."/>
            <person name="Binder M."/>
            <person name="Bloem J."/>
            <person name="Labutti K."/>
            <person name="Salamov A."/>
            <person name="Andreopoulos B."/>
            <person name="Baker S."/>
            <person name="Barry K."/>
            <person name="Bills G."/>
            <person name="Bluhm B."/>
            <person name="Cannon C."/>
            <person name="Castanera R."/>
            <person name="Culley D."/>
            <person name="Daum C."/>
            <person name="Ezra D."/>
            <person name="Gonzalez J."/>
            <person name="Henrissat B."/>
            <person name="Kuo A."/>
            <person name="Liang C."/>
            <person name="Lipzen A."/>
            <person name="Lutzoni F."/>
            <person name="Magnuson J."/>
            <person name="Mondo S."/>
            <person name="Nolan M."/>
            <person name="Ohm R."/>
            <person name="Pangilinan J."/>
            <person name="Park H.-J."/>
            <person name="Ramirez L."/>
            <person name="Alfaro M."/>
            <person name="Sun H."/>
            <person name="Tritt A."/>
            <person name="Yoshinaga Y."/>
            <person name="Zwiers L.-H."/>
            <person name="Turgeon B."/>
            <person name="Goodwin S."/>
            <person name="Spatafora J."/>
            <person name="Crous P."/>
            <person name="Grigoriev I."/>
        </authorList>
    </citation>
    <scope>NUCLEOTIDE SEQUENCE</scope>
    <source>
        <strain evidence="13">CBS 207.26</strain>
    </source>
</reference>
<keyword evidence="14" id="KW-1185">Reference proteome</keyword>
<feature type="compositionally biased region" description="Low complexity" evidence="11">
    <location>
        <begin position="71"/>
        <end position="82"/>
    </location>
</feature>
<dbReference type="Proteomes" id="UP000800200">
    <property type="component" value="Unassembled WGS sequence"/>
</dbReference>